<dbReference type="InterPro" id="IPR024930">
    <property type="entry name" value="Skp_dom_sf"/>
</dbReference>
<evidence type="ECO:0000256" key="2">
    <source>
        <dbReference type="SAM" id="Coils"/>
    </source>
</evidence>
<evidence type="ECO:0000313" key="4">
    <source>
        <dbReference type="Proteomes" id="UP001158416"/>
    </source>
</evidence>
<accession>A0AA42PRX6</accession>
<keyword evidence="2" id="KW-0175">Coiled coil</keyword>
<gene>
    <name evidence="3" type="ORF">N5C39_12005</name>
</gene>
<evidence type="ECO:0000313" key="3">
    <source>
        <dbReference type="EMBL" id="MDH1319091.1"/>
    </source>
</evidence>
<dbReference type="RefSeq" id="WP_131701752.1">
    <property type="nucleotide sequence ID" value="NZ_CP149825.1"/>
</dbReference>
<organism evidence="3 4">
    <name type="scientific">Enterobacter bugandensis</name>
    <dbReference type="NCBI Taxonomy" id="881260"/>
    <lineage>
        <taxon>Bacteria</taxon>
        <taxon>Pseudomonadati</taxon>
        <taxon>Pseudomonadota</taxon>
        <taxon>Gammaproteobacteria</taxon>
        <taxon>Enterobacterales</taxon>
        <taxon>Enterobacteriaceae</taxon>
        <taxon>Enterobacter</taxon>
    </lineage>
</organism>
<proteinExistence type="predicted"/>
<reference evidence="3" key="1">
    <citation type="submission" date="2022-09" db="EMBL/GenBank/DDBJ databases">
        <title>Intensive care unit water sources are persistently colonized with multi-drug resistant bacteria and are the site of extensive horizontal gene transfer of antibiotic resistance genes.</title>
        <authorList>
            <person name="Diorio-Toth L."/>
        </authorList>
    </citation>
    <scope>NUCLEOTIDE SEQUENCE</scope>
    <source>
        <strain evidence="3">GD03936</strain>
    </source>
</reference>
<dbReference type="SUPFAM" id="SSF111384">
    <property type="entry name" value="OmpH-like"/>
    <property type="match status" value="1"/>
</dbReference>
<sequence length="211" mass="23348">MSKIKYSTPFKTALFITVMLLNGCDANEKKQSVGYVDMKVVLTQSGLSLQEKAYLDNVASVLKEANDEAHKLYEKIDTDKLNELRELDQLLLQKSLRMARYSARNLLYTKTIETAKNICDKNGLKIIHYGPLILTSGDYIDVTDQVIDALKGSQVDFGHIPKLQIILPEDKGEGGKFMTGVINLSKLSNGNPRSLVIVNGFLGTSFIGFAA</sequence>
<dbReference type="AlphaFoldDB" id="A0AA42PRX6"/>
<name>A0AA42PRX6_9ENTR</name>
<dbReference type="GO" id="GO:0051082">
    <property type="term" value="F:unfolded protein binding"/>
    <property type="evidence" value="ECO:0007669"/>
    <property type="project" value="InterPro"/>
</dbReference>
<comment type="caution">
    <text evidence="3">The sequence shown here is derived from an EMBL/GenBank/DDBJ whole genome shotgun (WGS) entry which is preliminary data.</text>
</comment>
<protein>
    <recommendedName>
        <fullName evidence="1">Chaperone protein Skp</fullName>
    </recommendedName>
</protein>
<dbReference type="Proteomes" id="UP001158416">
    <property type="component" value="Unassembled WGS sequence"/>
</dbReference>
<feature type="coiled-coil region" evidence="2">
    <location>
        <begin position="55"/>
        <end position="82"/>
    </location>
</feature>
<evidence type="ECO:0000256" key="1">
    <source>
        <dbReference type="ARBA" id="ARBA00018026"/>
    </source>
</evidence>
<dbReference type="Gene3D" id="3.30.910.20">
    <property type="entry name" value="Skp domain"/>
    <property type="match status" value="1"/>
</dbReference>
<dbReference type="SMART" id="SM00935">
    <property type="entry name" value="OmpH"/>
    <property type="match status" value="1"/>
</dbReference>
<dbReference type="EMBL" id="JAOCAP010000005">
    <property type="protein sequence ID" value="MDH1319091.1"/>
    <property type="molecule type" value="Genomic_DNA"/>
</dbReference>
<dbReference type="InterPro" id="IPR005632">
    <property type="entry name" value="Chaperone_Skp"/>
</dbReference>